<accession>A0A453RVV1</accession>
<dbReference type="Proteomes" id="UP000015105">
    <property type="component" value="Chromosome 7D"/>
</dbReference>
<keyword evidence="2" id="KW-1185">Reference proteome</keyword>
<dbReference type="Gramene" id="AET7Gv20717400.4">
    <property type="protein sequence ID" value="AET7Gv20717400.4"/>
    <property type="gene ID" value="AET7Gv20717400"/>
</dbReference>
<evidence type="ECO:0000313" key="1">
    <source>
        <dbReference type="EnsemblPlants" id="AET7Gv20717400.4"/>
    </source>
</evidence>
<reference evidence="1" key="3">
    <citation type="journal article" date="2017" name="Nature">
        <title>Genome sequence of the progenitor of the wheat D genome Aegilops tauschii.</title>
        <authorList>
            <person name="Luo M.C."/>
            <person name="Gu Y.Q."/>
            <person name="Puiu D."/>
            <person name="Wang H."/>
            <person name="Twardziok S.O."/>
            <person name="Deal K.R."/>
            <person name="Huo N."/>
            <person name="Zhu T."/>
            <person name="Wang L."/>
            <person name="Wang Y."/>
            <person name="McGuire P.E."/>
            <person name="Liu S."/>
            <person name="Long H."/>
            <person name="Ramasamy R.K."/>
            <person name="Rodriguez J.C."/>
            <person name="Van S.L."/>
            <person name="Yuan L."/>
            <person name="Wang Z."/>
            <person name="Xia Z."/>
            <person name="Xiao L."/>
            <person name="Anderson O.D."/>
            <person name="Ouyang S."/>
            <person name="Liang Y."/>
            <person name="Zimin A.V."/>
            <person name="Pertea G."/>
            <person name="Qi P."/>
            <person name="Bennetzen J.L."/>
            <person name="Dai X."/>
            <person name="Dawson M.W."/>
            <person name="Muller H.G."/>
            <person name="Kugler K."/>
            <person name="Rivarola-Duarte L."/>
            <person name="Spannagl M."/>
            <person name="Mayer K.F.X."/>
            <person name="Lu F.H."/>
            <person name="Bevan M.W."/>
            <person name="Leroy P."/>
            <person name="Li P."/>
            <person name="You F.M."/>
            <person name="Sun Q."/>
            <person name="Liu Z."/>
            <person name="Lyons E."/>
            <person name="Wicker T."/>
            <person name="Salzberg S.L."/>
            <person name="Devos K.M."/>
            <person name="Dvorak J."/>
        </authorList>
    </citation>
    <scope>NUCLEOTIDE SEQUENCE [LARGE SCALE GENOMIC DNA]</scope>
    <source>
        <strain evidence="1">cv. AL8/78</strain>
    </source>
</reference>
<organism evidence="1 2">
    <name type="scientific">Aegilops tauschii subsp. strangulata</name>
    <name type="common">Goatgrass</name>
    <dbReference type="NCBI Taxonomy" id="200361"/>
    <lineage>
        <taxon>Eukaryota</taxon>
        <taxon>Viridiplantae</taxon>
        <taxon>Streptophyta</taxon>
        <taxon>Embryophyta</taxon>
        <taxon>Tracheophyta</taxon>
        <taxon>Spermatophyta</taxon>
        <taxon>Magnoliopsida</taxon>
        <taxon>Liliopsida</taxon>
        <taxon>Poales</taxon>
        <taxon>Poaceae</taxon>
        <taxon>BOP clade</taxon>
        <taxon>Pooideae</taxon>
        <taxon>Triticodae</taxon>
        <taxon>Triticeae</taxon>
        <taxon>Triticinae</taxon>
        <taxon>Aegilops</taxon>
    </lineage>
</organism>
<reference evidence="1" key="5">
    <citation type="journal article" date="2021" name="G3 (Bethesda)">
        <title>Aegilops tauschii genome assembly Aet v5.0 features greater sequence contiguity and improved annotation.</title>
        <authorList>
            <person name="Wang L."/>
            <person name="Zhu T."/>
            <person name="Rodriguez J.C."/>
            <person name="Deal K.R."/>
            <person name="Dubcovsky J."/>
            <person name="McGuire P.E."/>
            <person name="Lux T."/>
            <person name="Spannagl M."/>
            <person name="Mayer K.F.X."/>
            <person name="Baldrich P."/>
            <person name="Meyers B.C."/>
            <person name="Huo N."/>
            <person name="Gu Y.Q."/>
            <person name="Zhou H."/>
            <person name="Devos K.M."/>
            <person name="Bennetzen J.L."/>
            <person name="Unver T."/>
            <person name="Budak H."/>
            <person name="Gulick P.J."/>
            <person name="Galiba G."/>
            <person name="Kalapos B."/>
            <person name="Nelson D.R."/>
            <person name="Li P."/>
            <person name="You F.M."/>
            <person name="Luo M.C."/>
            <person name="Dvorak J."/>
        </authorList>
    </citation>
    <scope>NUCLEOTIDE SEQUENCE [LARGE SCALE GENOMIC DNA]</scope>
    <source>
        <strain evidence="1">cv. AL8/78</strain>
    </source>
</reference>
<proteinExistence type="predicted"/>
<name>A0A453RVV1_AEGTS</name>
<reference evidence="2" key="1">
    <citation type="journal article" date="2014" name="Science">
        <title>Ancient hybridizations among the ancestral genomes of bread wheat.</title>
        <authorList>
            <consortium name="International Wheat Genome Sequencing Consortium,"/>
            <person name="Marcussen T."/>
            <person name="Sandve S.R."/>
            <person name="Heier L."/>
            <person name="Spannagl M."/>
            <person name="Pfeifer M."/>
            <person name="Jakobsen K.S."/>
            <person name="Wulff B.B."/>
            <person name="Steuernagel B."/>
            <person name="Mayer K.F."/>
            <person name="Olsen O.A."/>
        </authorList>
    </citation>
    <scope>NUCLEOTIDE SEQUENCE [LARGE SCALE GENOMIC DNA]</scope>
    <source>
        <strain evidence="2">cv. AL8/78</strain>
    </source>
</reference>
<dbReference type="AlphaFoldDB" id="A0A453RVV1"/>
<reference evidence="2" key="2">
    <citation type="journal article" date="2017" name="Nat. Plants">
        <title>The Aegilops tauschii genome reveals multiple impacts of transposons.</title>
        <authorList>
            <person name="Zhao G."/>
            <person name="Zou C."/>
            <person name="Li K."/>
            <person name="Wang K."/>
            <person name="Li T."/>
            <person name="Gao L."/>
            <person name="Zhang X."/>
            <person name="Wang H."/>
            <person name="Yang Z."/>
            <person name="Liu X."/>
            <person name="Jiang W."/>
            <person name="Mao L."/>
            <person name="Kong X."/>
            <person name="Jiao Y."/>
            <person name="Jia J."/>
        </authorList>
    </citation>
    <scope>NUCLEOTIDE SEQUENCE [LARGE SCALE GENOMIC DNA]</scope>
    <source>
        <strain evidence="2">cv. AL8/78</strain>
    </source>
</reference>
<evidence type="ECO:0000313" key="2">
    <source>
        <dbReference type="Proteomes" id="UP000015105"/>
    </source>
</evidence>
<dbReference type="EnsemblPlants" id="AET7Gv20717400.4">
    <property type="protein sequence ID" value="AET7Gv20717400.4"/>
    <property type="gene ID" value="AET7Gv20717400"/>
</dbReference>
<sequence>VRGFGPRRSKRTGGGQKAAPRIFASVAKRLGLCGEWNARRRLLLWDLGRRQWGRRRGRSGRCCCFTRPRACLQTRK</sequence>
<protein>
    <submittedName>
        <fullName evidence="1">Uncharacterized protein</fullName>
    </submittedName>
</protein>
<reference evidence="1" key="4">
    <citation type="submission" date="2019-03" db="UniProtKB">
        <authorList>
            <consortium name="EnsemblPlants"/>
        </authorList>
    </citation>
    <scope>IDENTIFICATION</scope>
</reference>